<dbReference type="InterPro" id="IPR028082">
    <property type="entry name" value="Peripla_BP_I"/>
</dbReference>
<dbReference type="KEGG" id="phl:KKY_420"/>
<organism evidence="5 6">
    <name type="scientific">Pelagibacterium halotolerans (strain DSM 22347 / JCM 15775 / CGMCC 1.7692 / B2)</name>
    <dbReference type="NCBI Taxonomy" id="1082931"/>
    <lineage>
        <taxon>Bacteria</taxon>
        <taxon>Pseudomonadati</taxon>
        <taxon>Pseudomonadota</taxon>
        <taxon>Alphaproteobacteria</taxon>
        <taxon>Hyphomicrobiales</taxon>
        <taxon>Devosiaceae</taxon>
        <taxon>Pelagibacterium</taxon>
    </lineage>
</organism>
<dbReference type="InterPro" id="IPR010982">
    <property type="entry name" value="Lambda_DNA-bd_dom_sf"/>
</dbReference>
<keyword evidence="2" id="KW-0238">DNA-binding</keyword>
<keyword evidence="6" id="KW-1185">Reference proteome</keyword>
<gene>
    <name evidence="5" type="ordered locus">KKY_420</name>
</gene>
<dbReference type="GO" id="GO:0000976">
    <property type="term" value="F:transcription cis-regulatory region binding"/>
    <property type="evidence" value="ECO:0007669"/>
    <property type="project" value="TreeGrafter"/>
</dbReference>
<dbReference type="AlphaFoldDB" id="G4RAA3"/>
<dbReference type="PANTHER" id="PTHR30146">
    <property type="entry name" value="LACI-RELATED TRANSCRIPTIONAL REPRESSOR"/>
    <property type="match status" value="1"/>
</dbReference>
<keyword evidence="3" id="KW-0804">Transcription</keyword>
<dbReference type="InterPro" id="IPR000843">
    <property type="entry name" value="HTH_LacI"/>
</dbReference>
<dbReference type="PATRIC" id="fig|1082931.4.peg.417"/>
<dbReference type="Gene3D" id="1.10.260.40">
    <property type="entry name" value="lambda repressor-like DNA-binding domains"/>
    <property type="match status" value="1"/>
</dbReference>
<dbReference type="RefSeq" id="WP_014129611.1">
    <property type="nucleotide sequence ID" value="NC_016078.1"/>
</dbReference>
<feature type="domain" description="HTH lacI-type" evidence="4">
    <location>
        <begin position="2"/>
        <end position="56"/>
    </location>
</feature>
<dbReference type="EMBL" id="CP003075">
    <property type="protein sequence ID" value="AEQ50462.1"/>
    <property type="molecule type" value="Genomic_DNA"/>
</dbReference>
<dbReference type="Pfam" id="PF13377">
    <property type="entry name" value="Peripla_BP_3"/>
    <property type="match status" value="1"/>
</dbReference>
<dbReference type="SMART" id="SM00354">
    <property type="entry name" value="HTH_LACI"/>
    <property type="match status" value="1"/>
</dbReference>
<dbReference type="PANTHER" id="PTHR30146:SF155">
    <property type="entry name" value="ALANINE RACEMASE"/>
    <property type="match status" value="1"/>
</dbReference>
<name>G4RAA3_PELHB</name>
<evidence type="ECO:0000313" key="6">
    <source>
        <dbReference type="Proteomes" id="UP000008850"/>
    </source>
</evidence>
<evidence type="ECO:0000256" key="3">
    <source>
        <dbReference type="ARBA" id="ARBA00023163"/>
    </source>
</evidence>
<sequence length="348" mass="37301">MTTLRELANHLGLSPATVSRALNGYPEVGEKTRIRVVEAAEALNYRPNTSARRLATGKSGMVGIIFRAARNLLVDPHFVEYLAGLSMGLADRELDLILRHAAPGAQLAAYQRLIASGSIDGLVVSAPEVDDPRIAMLTERNFPFVVHGHVGEDVAYGFYDIDNHGAFSRATELLIALGHRRIAFLNGSAGLAFAVQREAAFRTTLAARGIHVPARFVSHSEMSEDAGYNQAAKWLSGLHGLPPTAFLCSSTLMAIGVMRAAGEAGLEIGKDVSIIAHDDVLPHLRSEHFSTPLTVTRVPIREAGLALAEMIHKRIDGAAPKSLQKTANVDLIVRNSTGAAPQDGGRSW</sequence>
<dbReference type="Gene3D" id="3.40.50.2300">
    <property type="match status" value="2"/>
</dbReference>
<dbReference type="STRING" id="1082931.KKY_420"/>
<dbReference type="GO" id="GO:0003700">
    <property type="term" value="F:DNA-binding transcription factor activity"/>
    <property type="evidence" value="ECO:0007669"/>
    <property type="project" value="TreeGrafter"/>
</dbReference>
<dbReference type="InterPro" id="IPR046335">
    <property type="entry name" value="LacI/GalR-like_sensor"/>
</dbReference>
<accession>G4RAA3</accession>
<dbReference type="Pfam" id="PF00356">
    <property type="entry name" value="LacI"/>
    <property type="match status" value="1"/>
</dbReference>
<reference evidence="5 6" key="1">
    <citation type="journal article" date="2012" name="J. Bacteriol.">
        <title>Complete genome sequence of Pelagibacterium halotolerans B2T.</title>
        <authorList>
            <person name="Huo Y.Y."/>
            <person name="Cheng H."/>
            <person name="Han X.F."/>
            <person name="Jiang X.W."/>
            <person name="Sun C."/>
            <person name="Zhang X.Q."/>
            <person name="Zhu X.F."/>
            <person name="Liu Y.F."/>
            <person name="Li P.F."/>
            <person name="Ni P.X."/>
            <person name="Wu M."/>
        </authorList>
    </citation>
    <scope>NUCLEOTIDE SEQUENCE [LARGE SCALE GENOMIC DNA]</scope>
    <source>
        <strain evidence="6">DSM 22347 / JCM 15775 / CGMCC 1.7692 / B2</strain>
    </source>
</reference>
<evidence type="ECO:0000313" key="5">
    <source>
        <dbReference type="EMBL" id="AEQ50462.1"/>
    </source>
</evidence>
<dbReference type="eggNOG" id="COG1609">
    <property type="taxonomic scope" value="Bacteria"/>
</dbReference>
<proteinExistence type="predicted"/>
<dbReference type="CDD" id="cd01392">
    <property type="entry name" value="HTH_LacI"/>
    <property type="match status" value="1"/>
</dbReference>
<dbReference type="SUPFAM" id="SSF53822">
    <property type="entry name" value="Periplasmic binding protein-like I"/>
    <property type="match status" value="1"/>
</dbReference>
<evidence type="ECO:0000256" key="1">
    <source>
        <dbReference type="ARBA" id="ARBA00023015"/>
    </source>
</evidence>
<keyword evidence="1" id="KW-0805">Transcription regulation</keyword>
<dbReference type="PROSITE" id="PS50932">
    <property type="entry name" value="HTH_LACI_2"/>
    <property type="match status" value="1"/>
</dbReference>
<dbReference type="HOGENOM" id="CLU_037628_6_1_5"/>
<protein>
    <submittedName>
        <fullName evidence="5">Transcriptional regulator AglR, LacI family</fullName>
    </submittedName>
</protein>
<dbReference type="CDD" id="cd20010">
    <property type="entry name" value="PBP1_AglR-like"/>
    <property type="match status" value="1"/>
</dbReference>
<dbReference type="SUPFAM" id="SSF47413">
    <property type="entry name" value="lambda repressor-like DNA-binding domains"/>
    <property type="match status" value="1"/>
</dbReference>
<dbReference type="Proteomes" id="UP000008850">
    <property type="component" value="Chromosome"/>
</dbReference>
<evidence type="ECO:0000256" key="2">
    <source>
        <dbReference type="ARBA" id="ARBA00023125"/>
    </source>
</evidence>
<evidence type="ECO:0000259" key="4">
    <source>
        <dbReference type="PROSITE" id="PS50932"/>
    </source>
</evidence>